<dbReference type="Pfam" id="PF01936">
    <property type="entry name" value="NYN"/>
    <property type="match status" value="1"/>
</dbReference>
<sequence length="284" mass="31636">MTNHSRRLDSDLVSRPRRSGESRRHKLPRCEQTSLARYRDRHQARQAVNARRATEPHLSLVTYACPDCRGFHVERTYAGPFMTTPESVERVPAFTDSLPIRARRYVLFDVENPTCGAQASRTELAKFWSVLKGQAPGFSDRDQIVIGAARAVAAKYFGVIGEPNVKWVVGANAPDAADRALLAAIDVHRVARDYDELVIISGDHAFAPLARRAKRLGLRVHVVTAEHPEQPTALARELAEAADIRTLVRLFPRSVHELMSAPISADGLMHRRVQSATTSAWSHL</sequence>
<feature type="region of interest" description="Disordered" evidence="1">
    <location>
        <begin position="1"/>
        <end position="28"/>
    </location>
</feature>
<dbReference type="RefSeq" id="WP_179551157.1">
    <property type="nucleotide sequence ID" value="NZ_JACCFI010000001.1"/>
</dbReference>
<dbReference type="GO" id="GO:0004540">
    <property type="term" value="F:RNA nuclease activity"/>
    <property type="evidence" value="ECO:0007669"/>
    <property type="project" value="InterPro"/>
</dbReference>
<keyword evidence="4" id="KW-1185">Reference proteome</keyword>
<evidence type="ECO:0000313" key="4">
    <source>
        <dbReference type="Proteomes" id="UP000549066"/>
    </source>
</evidence>
<evidence type="ECO:0000313" key="3">
    <source>
        <dbReference type="EMBL" id="NYG21160.1"/>
    </source>
</evidence>
<evidence type="ECO:0000256" key="1">
    <source>
        <dbReference type="SAM" id="MobiDB-lite"/>
    </source>
</evidence>
<protein>
    <recommendedName>
        <fullName evidence="2">NYN domain-containing protein</fullName>
    </recommendedName>
</protein>
<dbReference type="InterPro" id="IPR021139">
    <property type="entry name" value="NYN"/>
</dbReference>
<dbReference type="Proteomes" id="UP000549066">
    <property type="component" value="Unassembled WGS sequence"/>
</dbReference>
<feature type="domain" description="NYN" evidence="2">
    <location>
        <begin position="163"/>
        <end position="237"/>
    </location>
</feature>
<dbReference type="Gene3D" id="3.40.50.1010">
    <property type="entry name" value="5'-nuclease"/>
    <property type="match status" value="1"/>
</dbReference>
<reference evidence="3 4" key="1">
    <citation type="submission" date="2020-07" db="EMBL/GenBank/DDBJ databases">
        <title>Sequencing the genomes of 1000 actinobacteria strains.</title>
        <authorList>
            <person name="Klenk H.-P."/>
        </authorList>
    </citation>
    <scope>NUCLEOTIDE SEQUENCE [LARGE SCALE GENOMIC DNA]</scope>
    <source>
        <strain evidence="3 4">DSM 8598</strain>
    </source>
</reference>
<dbReference type="AlphaFoldDB" id="A0A852WY31"/>
<organism evidence="3 4">
    <name type="scientific">Agromyces hippuratus</name>
    <dbReference type="NCBI Taxonomy" id="286438"/>
    <lineage>
        <taxon>Bacteria</taxon>
        <taxon>Bacillati</taxon>
        <taxon>Actinomycetota</taxon>
        <taxon>Actinomycetes</taxon>
        <taxon>Micrococcales</taxon>
        <taxon>Microbacteriaceae</taxon>
        <taxon>Agromyces</taxon>
    </lineage>
</organism>
<accession>A0A852WY31</accession>
<name>A0A852WY31_9MICO</name>
<feature type="compositionally biased region" description="Basic and acidic residues" evidence="1">
    <location>
        <begin position="1"/>
        <end position="22"/>
    </location>
</feature>
<comment type="caution">
    <text evidence="3">The sequence shown here is derived from an EMBL/GenBank/DDBJ whole genome shotgun (WGS) entry which is preliminary data.</text>
</comment>
<proteinExistence type="predicted"/>
<gene>
    <name evidence="3" type="ORF">BJY17_001907</name>
</gene>
<evidence type="ECO:0000259" key="2">
    <source>
        <dbReference type="Pfam" id="PF01936"/>
    </source>
</evidence>
<dbReference type="EMBL" id="JACCFI010000001">
    <property type="protein sequence ID" value="NYG21160.1"/>
    <property type="molecule type" value="Genomic_DNA"/>
</dbReference>